<comment type="caution">
    <text evidence="2">The sequence shown here is derived from an EMBL/GenBank/DDBJ whole genome shotgun (WGS) entry which is preliminary data.</text>
</comment>
<reference evidence="2 3" key="1">
    <citation type="submission" date="2020-07" db="EMBL/GenBank/DDBJ databases">
        <title>Sequencing the genomes of 1000 actinobacteria strains.</title>
        <authorList>
            <person name="Klenk H.-P."/>
        </authorList>
    </citation>
    <scope>NUCLEOTIDE SEQUENCE [LARGE SCALE GENOMIC DNA]</scope>
    <source>
        <strain evidence="2 3">DSM 104001</strain>
    </source>
</reference>
<organism evidence="2 3">
    <name type="scientific">Petropleomorpha daqingensis</name>
    <dbReference type="NCBI Taxonomy" id="2026353"/>
    <lineage>
        <taxon>Bacteria</taxon>
        <taxon>Bacillati</taxon>
        <taxon>Actinomycetota</taxon>
        <taxon>Actinomycetes</taxon>
        <taxon>Geodermatophilales</taxon>
        <taxon>Geodermatophilaceae</taxon>
        <taxon>Petropleomorpha</taxon>
    </lineage>
</organism>
<protein>
    <submittedName>
        <fullName evidence="2">Uncharacterized protein</fullName>
    </submittedName>
</protein>
<proteinExistence type="predicted"/>
<name>A0A853CKG0_9ACTN</name>
<dbReference type="AlphaFoldDB" id="A0A853CKG0"/>
<feature type="compositionally biased region" description="Basic and acidic residues" evidence="1">
    <location>
        <begin position="20"/>
        <end position="33"/>
    </location>
</feature>
<gene>
    <name evidence="2" type="ORF">GGQ55_004528</name>
</gene>
<keyword evidence="3" id="KW-1185">Reference proteome</keyword>
<sequence>MVRSLSPGETPTFGPMPEALKARIEGSDATRLD</sequence>
<feature type="region of interest" description="Disordered" evidence="1">
    <location>
        <begin position="1"/>
        <end position="33"/>
    </location>
</feature>
<accession>A0A853CKG0</accession>
<evidence type="ECO:0000256" key="1">
    <source>
        <dbReference type="SAM" id="MobiDB-lite"/>
    </source>
</evidence>
<dbReference type="EMBL" id="JACBZT010000001">
    <property type="protein sequence ID" value="NYJ08250.1"/>
    <property type="molecule type" value="Genomic_DNA"/>
</dbReference>
<evidence type="ECO:0000313" key="2">
    <source>
        <dbReference type="EMBL" id="NYJ08250.1"/>
    </source>
</evidence>
<evidence type="ECO:0000313" key="3">
    <source>
        <dbReference type="Proteomes" id="UP000541969"/>
    </source>
</evidence>
<dbReference type="Proteomes" id="UP000541969">
    <property type="component" value="Unassembled WGS sequence"/>
</dbReference>